<feature type="transmembrane region" description="Helical" evidence="1">
    <location>
        <begin position="513"/>
        <end position="534"/>
    </location>
</feature>
<feature type="transmembrane region" description="Helical" evidence="1">
    <location>
        <begin position="445"/>
        <end position="468"/>
    </location>
</feature>
<proteinExistence type="predicted"/>
<dbReference type="RefSeq" id="XP_007327505.1">
    <property type="nucleotide sequence ID" value="XM_007327443.1"/>
</dbReference>
<dbReference type="Gene3D" id="3.10.20.90">
    <property type="entry name" value="Phosphatidylinositol 3-kinase Catalytic Subunit, Chain A, domain 1"/>
    <property type="match status" value="1"/>
</dbReference>
<evidence type="ECO:0000313" key="3">
    <source>
        <dbReference type="EMBL" id="EKM81632.1"/>
    </source>
</evidence>
<evidence type="ECO:0000256" key="1">
    <source>
        <dbReference type="SAM" id="Phobius"/>
    </source>
</evidence>
<dbReference type="PANTHER" id="PTHR47795">
    <property type="entry name" value="UBIQUITIN AND WLM DOMAIN-CONTAINING METALLOPROTEASE SPCC1442.07C"/>
    <property type="match status" value="1"/>
</dbReference>
<organism evidence="3 4">
    <name type="scientific">Agaricus bisporus var. burnettii (strain JB137-S8 / ATCC MYA-4627 / FGSC 10392)</name>
    <name type="common">White button mushroom</name>
    <dbReference type="NCBI Taxonomy" id="597362"/>
    <lineage>
        <taxon>Eukaryota</taxon>
        <taxon>Fungi</taxon>
        <taxon>Dikarya</taxon>
        <taxon>Basidiomycota</taxon>
        <taxon>Agaricomycotina</taxon>
        <taxon>Agaricomycetes</taxon>
        <taxon>Agaricomycetidae</taxon>
        <taxon>Agaricales</taxon>
        <taxon>Agaricineae</taxon>
        <taxon>Agaricaceae</taxon>
        <taxon>Agaricus</taxon>
    </lineage>
</organism>
<feature type="transmembrane region" description="Helical" evidence="1">
    <location>
        <begin position="480"/>
        <end position="501"/>
    </location>
</feature>
<dbReference type="GO" id="GO:0070628">
    <property type="term" value="F:proteasome binding"/>
    <property type="evidence" value="ECO:0007669"/>
    <property type="project" value="TreeGrafter"/>
</dbReference>
<dbReference type="AlphaFoldDB" id="K5XEN1"/>
<dbReference type="InterPro" id="IPR013536">
    <property type="entry name" value="WLM_dom"/>
</dbReference>
<dbReference type="STRING" id="597362.K5XEN1"/>
<dbReference type="Proteomes" id="UP000008493">
    <property type="component" value="Unassembled WGS sequence"/>
</dbReference>
<reference evidence="4" key="1">
    <citation type="journal article" date="2012" name="Proc. Natl. Acad. Sci. U.S.A.">
        <title>Genome sequence of the button mushroom Agaricus bisporus reveals mechanisms governing adaptation to a humic-rich ecological niche.</title>
        <authorList>
            <person name="Morin E."/>
            <person name="Kohler A."/>
            <person name="Baker A.R."/>
            <person name="Foulongne-Oriol M."/>
            <person name="Lombard V."/>
            <person name="Nagy L.G."/>
            <person name="Ohm R.A."/>
            <person name="Patyshakuliyeva A."/>
            <person name="Brun A."/>
            <person name="Aerts A.L."/>
            <person name="Bailey A.M."/>
            <person name="Billette C."/>
            <person name="Coutinho P.M."/>
            <person name="Deakin G."/>
            <person name="Doddapaneni H."/>
            <person name="Floudas D."/>
            <person name="Grimwood J."/>
            <person name="Hilden K."/>
            <person name="Kuees U."/>
            <person name="LaButti K.M."/>
            <person name="Lapidus A."/>
            <person name="Lindquist E.A."/>
            <person name="Lucas S.M."/>
            <person name="Murat C."/>
            <person name="Riley R.W."/>
            <person name="Salamov A.A."/>
            <person name="Schmutz J."/>
            <person name="Subramanian V."/>
            <person name="Woesten H.A.B."/>
            <person name="Xu J."/>
            <person name="Eastwood D.C."/>
            <person name="Foster G.D."/>
            <person name="Sonnenberg A.S."/>
            <person name="Cullen D."/>
            <person name="de Vries R.P."/>
            <person name="Lundell T."/>
            <person name="Hibbett D.S."/>
            <person name="Henrissat B."/>
            <person name="Burton K.S."/>
            <person name="Kerrigan R.W."/>
            <person name="Challen M.P."/>
            <person name="Grigoriev I.V."/>
            <person name="Martin F."/>
        </authorList>
    </citation>
    <scope>NUCLEOTIDE SEQUENCE [LARGE SCALE GENOMIC DNA]</scope>
    <source>
        <strain evidence="4">JB137-S8 / ATCC MYA-4627 / FGSC 10392</strain>
    </source>
</reference>
<gene>
    <name evidence="3" type="ORF">AGABI1DRAFT_105159</name>
</gene>
<keyword evidence="4" id="KW-1185">Reference proteome</keyword>
<dbReference type="InterPro" id="IPR029071">
    <property type="entry name" value="Ubiquitin-like_domsf"/>
</dbReference>
<evidence type="ECO:0000313" key="4">
    <source>
        <dbReference type="Proteomes" id="UP000008493"/>
    </source>
</evidence>
<dbReference type="GeneID" id="18822100"/>
<feature type="transmembrane region" description="Helical" evidence="1">
    <location>
        <begin position="585"/>
        <end position="610"/>
    </location>
</feature>
<keyword evidence="1" id="KW-0812">Transmembrane</keyword>
<dbReference type="KEGG" id="abp:AGABI1DRAFT105159"/>
<dbReference type="OrthoDB" id="49605at2759"/>
<dbReference type="HOGENOM" id="CLU_407651_0_0_1"/>
<keyword evidence="1" id="KW-1133">Transmembrane helix</keyword>
<evidence type="ECO:0000259" key="2">
    <source>
        <dbReference type="PROSITE" id="PS51397"/>
    </source>
</evidence>
<dbReference type="eggNOG" id="KOG4842">
    <property type="taxonomic scope" value="Eukaryota"/>
</dbReference>
<keyword evidence="1" id="KW-0472">Membrane</keyword>
<dbReference type="EMBL" id="JH971387">
    <property type="protein sequence ID" value="EKM81632.1"/>
    <property type="molecule type" value="Genomic_DNA"/>
</dbReference>
<sequence length="674" mass="76072">MLQWGFECDPSISHAFHQRQKGNNKLPTCCCEILSFRGQSYPPPDTTLTDLQARLHEVTSVPPPNQKLLWKGKKAVGDETALIPLIQAGFKDGVKVQMLGSTEQEVGGLKTAHINRVQTRTPSSRPRIQPRVTLASSSSFRFRFHKIAPLHHLPNPTSAQTLLDKLANDPVILHVMQKHSFSVGLLTELAPHEHPGLLGLNVNSGQEIKFRIRTDRYGGFRLYNNVRNVLCHERAHNVWGDHDKNNLAALELLEHIPLPHQLIHMESTRHPNKKLKRRYGFMALAGIPRLPLEEIREMTCSSRGQKGRPRGQCNDWYMLIDLRQSRLIYGLVGREKKARQLTWYINGLWRTICQKMLTFQYCLLTDADRFGLPSKSPHQPYLNPPASSAPFFAIRRRQLDLPSMDPDAIARGLFTLRVTCGTCVSVAILTTLIRITVRLRRQSRVWVDDALAVLSSAALIIQLVVVFLDPVQHNGVVRYYLISNMFYAAIWSARLSILFSLIRITQNLRSNRIFYIFGAIFLLTWLVLTAQLYWECEAKSAWKEMKVPQCDLSSAVAICQIIADLMSDMSLVHAAYIFQSKAIPILIAAFVENSVSLIVCNIPIMVMAVVKFQENKHTRVSTRSATIPMFKRSINTGQSAPRAAARDQTSVVNVQFPGSSASNSISTYDVDDKS</sequence>
<dbReference type="PROSITE" id="PS51397">
    <property type="entry name" value="WLM"/>
    <property type="match status" value="1"/>
</dbReference>
<accession>K5XEN1</accession>
<feature type="domain" description="WLM" evidence="2">
    <location>
        <begin position="135"/>
        <end position="308"/>
    </location>
</feature>
<dbReference type="SUPFAM" id="SSF54236">
    <property type="entry name" value="Ubiquitin-like"/>
    <property type="match status" value="1"/>
</dbReference>
<protein>
    <recommendedName>
        <fullName evidence="2">WLM domain-containing protein</fullName>
    </recommendedName>
</protein>
<feature type="transmembrane region" description="Helical" evidence="1">
    <location>
        <begin position="414"/>
        <end position="433"/>
    </location>
</feature>
<dbReference type="PANTHER" id="PTHR47795:SF1">
    <property type="entry name" value="DNA-DEPENDENT METALLOPROTEASE WSS1 HOMOLOG 2"/>
    <property type="match status" value="1"/>
</dbReference>
<dbReference type="Pfam" id="PF08325">
    <property type="entry name" value="WLM"/>
    <property type="match status" value="1"/>
</dbReference>
<name>K5XEN1_AGABU</name>
<dbReference type="InParanoid" id="K5XEN1"/>